<keyword evidence="5" id="KW-1185">Reference proteome</keyword>
<evidence type="ECO:0000259" key="4">
    <source>
        <dbReference type="SMART" id="SM00329"/>
    </source>
</evidence>
<dbReference type="FunCoup" id="A0A6I9QQH1">
    <property type="interactions" value="1634"/>
</dbReference>
<dbReference type="OrthoDB" id="10255543at2759"/>
<dbReference type="Gene3D" id="3.15.10.10">
    <property type="entry name" value="Bactericidal permeability-increasing protein, domain 1"/>
    <property type="match status" value="1"/>
</dbReference>
<evidence type="ECO:0000256" key="2">
    <source>
        <dbReference type="SAM" id="SignalP"/>
    </source>
</evidence>
<dbReference type="PANTHER" id="PTHR46801:SF2">
    <property type="entry name" value="LIPOPOLYSACCHARIDE-BINDING PROTEIN"/>
    <property type="match status" value="1"/>
</dbReference>
<proteinExistence type="predicted"/>
<dbReference type="GO" id="GO:0005615">
    <property type="term" value="C:extracellular space"/>
    <property type="evidence" value="ECO:0007669"/>
    <property type="project" value="InterPro"/>
</dbReference>
<feature type="signal peptide" evidence="2">
    <location>
        <begin position="1"/>
        <end position="19"/>
    </location>
</feature>
<protein>
    <submittedName>
        <fullName evidence="6">BPI/LBP family protein At1g04970</fullName>
    </submittedName>
</protein>
<keyword evidence="2" id="KW-0732">Signal</keyword>
<dbReference type="InParanoid" id="A0A6I9QQH1"/>
<evidence type="ECO:0000313" key="5">
    <source>
        <dbReference type="Proteomes" id="UP000504607"/>
    </source>
</evidence>
<evidence type="ECO:0000256" key="1">
    <source>
        <dbReference type="ARBA" id="ARBA00023180"/>
    </source>
</evidence>
<dbReference type="InterPro" id="IPR045897">
    <property type="entry name" value="BPI/LBP_pln"/>
</dbReference>
<evidence type="ECO:0000313" key="6">
    <source>
        <dbReference type="RefSeq" id="XP_010913209.1"/>
    </source>
</evidence>
<dbReference type="GO" id="GO:0008289">
    <property type="term" value="F:lipid binding"/>
    <property type="evidence" value="ECO:0007669"/>
    <property type="project" value="InterPro"/>
</dbReference>
<dbReference type="InterPro" id="IPR030675">
    <property type="entry name" value="BPI/LBP"/>
</dbReference>
<reference evidence="6" key="1">
    <citation type="submission" date="2025-08" db="UniProtKB">
        <authorList>
            <consortium name="RefSeq"/>
        </authorList>
    </citation>
    <scope>IDENTIFICATION</scope>
</reference>
<name>A0A6I9QQH1_ELAGV</name>
<feature type="domain" description="Lipid-binding serum glycoprotein C-terminal" evidence="4">
    <location>
        <begin position="277"/>
        <end position="475"/>
    </location>
</feature>
<dbReference type="Gene3D" id="3.15.20.10">
    <property type="entry name" value="Bactericidal permeability-increasing protein, domain 2"/>
    <property type="match status" value="1"/>
</dbReference>
<feature type="chain" id="PRO_5026714385" evidence="2">
    <location>
        <begin position="20"/>
        <end position="490"/>
    </location>
</feature>
<dbReference type="Pfam" id="PF01273">
    <property type="entry name" value="LBP_BPI_CETP"/>
    <property type="match status" value="1"/>
</dbReference>
<keyword evidence="1" id="KW-0325">Glycoprotein</keyword>
<dbReference type="InterPro" id="IPR017942">
    <property type="entry name" value="Lipid-bd_serum_glycop_N"/>
</dbReference>
<dbReference type="Pfam" id="PF02886">
    <property type="entry name" value="LBP_BPI_CETP_C"/>
    <property type="match status" value="1"/>
</dbReference>
<feature type="domain" description="Lipid-binding serum glycoprotein N-terminal" evidence="3">
    <location>
        <begin position="34"/>
        <end position="259"/>
    </location>
</feature>
<dbReference type="AlphaFoldDB" id="A0A6I9QQH1"/>
<accession>A0A6I9QQH1</accession>
<dbReference type="Proteomes" id="UP000504607">
    <property type="component" value="Chromosome 2"/>
</dbReference>
<dbReference type="SUPFAM" id="SSF55394">
    <property type="entry name" value="Bactericidal permeability-increasing protein, BPI"/>
    <property type="match status" value="2"/>
</dbReference>
<dbReference type="PANTHER" id="PTHR46801">
    <property type="entry name" value="OS06G0309200 PROTEIN"/>
    <property type="match status" value="1"/>
</dbReference>
<sequence>MATLLPFLLFLSIISNSAAVQIQSEEESFISAVVSEKGLNFVKDLLIEKAVKTLTPLGLPDIEKNVKIPVVGAVHMAASNVTLLSIDVSSSIVQPGESGIAIVASGATANLSMDWLYSYSTWLVPIEISDEGSAFVQVEGLEVGLTVSVDNRNGTLELTLMECGCYVKDMVITLDGGASWFYQGFVNAFEDQIRSAVESAITKNIIKGALKLDSLLQTLPKEIHVDDVVALNVTFINDPLFGNASVQFDINGLFVSSDKVSAPIYLHKYSQSSISCGEALKMLGISLDEAVFNSASAVYFQAGLMHWIVDKVPDQSLLNTASWKFIIPQLYRKYPNDDMLLNISITSPPVIRITSQKIGATILSDMIVHVVDAGESIPVACISLVVSVSGVVEISGNNLTGRAELDDFTLNLKWSEVGNFHMYLIQGIMRVFLNTVFVPYVNMHLKQGFPLPIIHGFTLQNAYIFTSSSNMVVCSDVVYTDFGGAVHSSF</sequence>
<dbReference type="InterPro" id="IPR001124">
    <property type="entry name" value="Lipid-bd_serum_glycop_C"/>
</dbReference>
<dbReference type="KEGG" id="egu:105038962"/>
<dbReference type="InterPro" id="IPR017943">
    <property type="entry name" value="Bactericidal_perm-incr_a/b_dom"/>
</dbReference>
<dbReference type="GeneID" id="105038962"/>
<dbReference type="SMART" id="SM00328">
    <property type="entry name" value="BPI1"/>
    <property type="match status" value="1"/>
</dbReference>
<dbReference type="PIRSF" id="PIRSF002417">
    <property type="entry name" value="Lipid_binding_protein"/>
    <property type="match status" value="1"/>
</dbReference>
<organism evidence="5 6">
    <name type="scientific">Elaeis guineensis var. tenera</name>
    <name type="common">Oil palm</name>
    <dbReference type="NCBI Taxonomy" id="51953"/>
    <lineage>
        <taxon>Eukaryota</taxon>
        <taxon>Viridiplantae</taxon>
        <taxon>Streptophyta</taxon>
        <taxon>Embryophyta</taxon>
        <taxon>Tracheophyta</taxon>
        <taxon>Spermatophyta</taxon>
        <taxon>Magnoliopsida</taxon>
        <taxon>Liliopsida</taxon>
        <taxon>Arecaceae</taxon>
        <taxon>Arecoideae</taxon>
        <taxon>Cocoseae</taxon>
        <taxon>Elaeidinae</taxon>
        <taxon>Elaeis</taxon>
    </lineage>
</organism>
<gene>
    <name evidence="6" type="primary">LOC105038962</name>
</gene>
<dbReference type="SMART" id="SM00329">
    <property type="entry name" value="BPI2"/>
    <property type="match status" value="1"/>
</dbReference>
<evidence type="ECO:0000259" key="3">
    <source>
        <dbReference type="SMART" id="SM00328"/>
    </source>
</evidence>
<dbReference type="RefSeq" id="XP_010913209.1">
    <property type="nucleotide sequence ID" value="XM_010914907.3"/>
</dbReference>